<dbReference type="InterPro" id="IPR045802">
    <property type="entry name" value="GRV2/DNAJC13_N"/>
</dbReference>
<name>A0A8R2D2R2_ACYPI</name>
<dbReference type="CTD" id="35939"/>
<dbReference type="InterPro" id="IPR036869">
    <property type="entry name" value="J_dom_sf"/>
</dbReference>
<dbReference type="GO" id="GO:0006898">
    <property type="term" value="P:receptor-mediated endocytosis"/>
    <property type="evidence" value="ECO:0007669"/>
    <property type="project" value="TreeGrafter"/>
</dbReference>
<organism evidence="3 4">
    <name type="scientific">Acyrthosiphon pisum</name>
    <name type="common">Pea aphid</name>
    <dbReference type="NCBI Taxonomy" id="7029"/>
    <lineage>
        <taxon>Eukaryota</taxon>
        <taxon>Metazoa</taxon>
        <taxon>Ecdysozoa</taxon>
        <taxon>Arthropoda</taxon>
        <taxon>Hexapoda</taxon>
        <taxon>Insecta</taxon>
        <taxon>Pterygota</taxon>
        <taxon>Neoptera</taxon>
        <taxon>Paraneoptera</taxon>
        <taxon>Hemiptera</taxon>
        <taxon>Sternorrhyncha</taxon>
        <taxon>Aphidomorpha</taxon>
        <taxon>Aphidoidea</taxon>
        <taxon>Aphididae</taxon>
        <taxon>Macrosiphini</taxon>
        <taxon>Acyrthosiphon</taxon>
    </lineage>
</organism>
<evidence type="ECO:0000313" key="4">
    <source>
        <dbReference type="Proteomes" id="UP000007819"/>
    </source>
</evidence>
<dbReference type="OrthoDB" id="69656at2759"/>
<sequence length="2227" mass="253982">MISRSLKDDNMLPIPNNTDVVCYFVTKHSWRGKYKRIFSVGTHGITTYNPNSLEITNRYSYNQIISIQVDPQNAGGFVLSVRDKNKLDKFKFSTDFRSNLLTDALKFRHQFSERGQEEIYNYEALKYHWSDTRLPVTINVTPISIDQLDTATAQVLASYRYKDIEAIQHVEDIPGGFVIISRPYGRMHLFISSNREEIFQKVKERAMIYLQIPIEFFRHSITHDDFLAKRLGRYSSDEHVTSVCEFQVKKIGVPRHQECPQRRLLCLSEVCLLERDPQTYTVVTLRPLSSVFALIRDPVDAQQFCIEYADSSCRSYTATNRDSLLATLLDSVRSSGNHHIHVKLSPTPRDKRLIPFNVSPDQEIESNHLKCIKEPPPRKSFAEVLDRFNANIEYSGLIHSVSEDKLFTENKEKLIVMALTSIIAHQGDQNEIAVHELEAQFHALRRLFATKAGFSTFIMLPELKDKLGRKVTRALKRDHEAITHAALDMICTLMQPMHRDSDIRQEQLNKASLLATSSFLESLLDMWVEHIKRGTGALVVSAMLDILTFALCVPYSETTDGTHFDTLLALVAKRGRYLFQLFQHPSLTVVKGAGLVMRAIIEEGDAEISGRMQELALAEAALPSHLLTALFTRDDNRRMLVHRQLSRHLVGLWVTNNTIAMDLLTRLMPSGLIRFLESSESVEMDENEDHLITRDNLKLAQDHAAKNQRNPHLVALERKLRTLEKEVEIALGHWGASLGLERKEDKLQVRPIVLRRRRERIKSQANWKLFYYKFNKNHTSPSLLWNHQTREELHDALKKEIQAFNSDRQLTTNSLIAWNHDEFEVQYPSLQDEVCIDGYYLRLLLDGSIDFAIKNPFRFFYDLYHRFLLALKIEMKCLCLQAMTVIYGQYFEEIGPFTDTKYILVKLEKTVEKLERDRLLLFLNKLVLNKQNVKDIIESKGVTVLVDLLTLAHLHTTRAVVPTQSNLIEAGQDMLLDNEKQWYYGLGNGDKSNGPITFQEMKDLYKEGILKPMSKCWTPGLEGWKPLFKLSQFKWTVLAKDQSYMNESDLASLILSMLIKMCQYYPSRDNDGAIIWPIARIRRALTDSLHLPHVVQLLLTFDPILVEKVAYLLCEIASDNPNAAKLYMTGVFFFLLMYTGSNILPIAKFLRLTHTCQAFRNEEVQSGELMQRSVLGPLLPEAMVFYLENHGPEKFAQIFLGEFDTPEAIWNAEMRRMLIEKIACHIADFTPKLRGNNRAYYQYCAIPVVRYPQLQSELFCNIFYLRHLCDVQRFPDWPINDPITLLKDVLEAWKNEVEKKPPVMSIDDAYMSLGLERGHHYDEATTRKAYYKLAQANHPDKNPKGREIFVAANRAYDFLCSRSLWVHDGPNPNNILLILQTQSILFHRYSKDLEPYKYAGYKQLVQTIRLEASDEQLFSKGNMLLAAASELTYHTVNCSALNAEELNREQGFIDLLGAYSRCVSVLNKSSTQTEMSVSVCTYCTLCFKVASQFPMCRDTFSQMPQLVNDITRILYFKNLPKLHCDAVDCISAMASDSNLQMSFLQKGALWHLLTYMFSYDYTLEECGVERSEEANNQEVLNRLSKLSVKACARLGGYYEGDLSTPENLVAKSLFEKLLTPYVAEQLSEENPHQLLKTLGSNCETPYMVWDNSTRAELSDFLDTMCNQKESVNLEAIGLTFSSHRNELIVGNIFIRVFNEQPQYTIKNPKAFLLDLLEYIKANNPLNNILDEKRVNSFIMVLNALNNLILNNPGLEVSCIGYFDLLFSLLRVETIRIVQHCALNIILTVTKNNECITDIANSGVVIYVLLCLYSTPSDQMIILDILITLSTSSTIVKDILNKGGHLFAVDLLCNGDNESGLRDKSAMFLSRLMTEKLSGPRLRLALAQILPLAIVDTMRDLPSSTVRLLDNDQENPELVWNEKSRTHIFGNVNKISREHYIALRQNPKGVIKLPDTSIVLSSPTNETVVAGVYLRLFNNNPGWNVRRPKEFLSELLDTCISSMTKEKNDKLEIITTSIVKLLEAQPHLSDQVPALGHIPRLCFQLSLLSNPDVPKSVLMILHQLSLNEICVGCISQTECIGPMKKAMQENSNLIYVTSETLSRMFAAKKDYLVKQALDTDLISYLVGLLDGRLDGVNGSARAKAQIVKALKTMSSSLSYGSLVQAQLDKLPAWSAYKDQNHDLFISSAPSMPYLMGVQSVGGYLTEGRSNSTTSNVPPPLIKKDYSPY</sequence>
<accession>A0A8R2D2R2</accession>
<dbReference type="SUPFAM" id="SSF46565">
    <property type="entry name" value="Chaperone J-domain"/>
    <property type="match status" value="1"/>
</dbReference>
<dbReference type="InterPro" id="IPR025640">
    <property type="entry name" value="GYF_2"/>
</dbReference>
<evidence type="ECO:0000259" key="2">
    <source>
        <dbReference type="PROSITE" id="PS50076"/>
    </source>
</evidence>
<dbReference type="Proteomes" id="UP000007819">
    <property type="component" value="Chromosome A2"/>
</dbReference>
<dbReference type="InterPro" id="IPR011989">
    <property type="entry name" value="ARM-like"/>
</dbReference>
<dbReference type="InterPro" id="IPR001623">
    <property type="entry name" value="DnaJ_domain"/>
</dbReference>
<dbReference type="InterPro" id="IPR016024">
    <property type="entry name" value="ARM-type_fold"/>
</dbReference>
<dbReference type="GeneID" id="100167963"/>
<keyword evidence="4" id="KW-1185">Reference proteome</keyword>
<dbReference type="PANTHER" id="PTHR36983:SF2">
    <property type="entry name" value="DNAJ HOMOLOG SUBFAMILY C MEMBER 13"/>
    <property type="match status" value="1"/>
</dbReference>
<dbReference type="CDD" id="cd06257">
    <property type="entry name" value="DnaJ"/>
    <property type="match status" value="1"/>
</dbReference>
<dbReference type="Gene3D" id="1.10.287.110">
    <property type="entry name" value="DnaJ domain"/>
    <property type="match status" value="1"/>
</dbReference>
<feature type="region of interest" description="Disordered" evidence="1">
    <location>
        <begin position="2205"/>
        <end position="2227"/>
    </location>
</feature>
<reference evidence="4" key="1">
    <citation type="submission" date="2010-06" db="EMBL/GenBank/DDBJ databases">
        <authorList>
            <person name="Jiang H."/>
            <person name="Abraham K."/>
            <person name="Ali S."/>
            <person name="Alsbrooks S.L."/>
            <person name="Anim B.N."/>
            <person name="Anosike U.S."/>
            <person name="Attaway T."/>
            <person name="Bandaranaike D.P."/>
            <person name="Battles P.K."/>
            <person name="Bell S.N."/>
            <person name="Bell A.V."/>
            <person name="Beltran B."/>
            <person name="Bickham C."/>
            <person name="Bustamante Y."/>
            <person name="Caleb T."/>
            <person name="Canada A."/>
            <person name="Cardenas V."/>
            <person name="Carter K."/>
            <person name="Chacko J."/>
            <person name="Chandrabose M.N."/>
            <person name="Chavez D."/>
            <person name="Chavez A."/>
            <person name="Chen L."/>
            <person name="Chu H.-S."/>
            <person name="Claassen K.J."/>
            <person name="Cockrell R."/>
            <person name="Collins M."/>
            <person name="Cooper J.A."/>
            <person name="Cree A."/>
            <person name="Curry S.M."/>
            <person name="Da Y."/>
            <person name="Dao M.D."/>
            <person name="Das B."/>
            <person name="Davila M.-L."/>
            <person name="Davy-Carroll L."/>
            <person name="Denson S."/>
            <person name="Dinh H."/>
            <person name="Ebong V.E."/>
            <person name="Edwards J.R."/>
            <person name="Egan A."/>
            <person name="El-Daye J."/>
            <person name="Escobedo L."/>
            <person name="Fernandez S."/>
            <person name="Fernando P.R."/>
            <person name="Flagg N."/>
            <person name="Forbes L.D."/>
            <person name="Fowler R.G."/>
            <person name="Fu Q."/>
            <person name="Gabisi R.A."/>
            <person name="Ganer J."/>
            <person name="Garbino Pronczuk A."/>
            <person name="Garcia R.M."/>
            <person name="Garner T."/>
            <person name="Garrett T.E."/>
            <person name="Gonzalez D.A."/>
            <person name="Hamid H."/>
            <person name="Hawkins E.S."/>
            <person name="Hirani K."/>
            <person name="Hogues M.E."/>
            <person name="Hollins B."/>
            <person name="Hsiao C.-H."/>
            <person name="Jabil R."/>
            <person name="James M.L."/>
            <person name="Jhangiani S.N."/>
            <person name="Johnson B."/>
            <person name="Johnson Q."/>
            <person name="Joshi V."/>
            <person name="Kalu J.B."/>
            <person name="Kam C."/>
            <person name="Kashfia A."/>
            <person name="Keebler J."/>
            <person name="Kisamo H."/>
            <person name="Kovar C.L."/>
            <person name="Lago L.A."/>
            <person name="Lai C.-Y."/>
            <person name="Laidlaw J."/>
            <person name="Lara F."/>
            <person name="Le T.-K."/>
            <person name="Lee S.L."/>
            <person name="Legall F.H."/>
            <person name="Lemon S.J."/>
            <person name="Lewis L.R."/>
            <person name="Li B."/>
            <person name="Liu Y."/>
            <person name="Liu Y.-S."/>
            <person name="Lopez J."/>
            <person name="Lozado R.J."/>
            <person name="Lu J."/>
            <person name="Madu R.C."/>
            <person name="Maheshwari M."/>
            <person name="Maheshwari R."/>
            <person name="Malloy K."/>
            <person name="Martinez E."/>
            <person name="Mathew T."/>
            <person name="Mercado I.C."/>
            <person name="Mercado C."/>
            <person name="Meyer B."/>
            <person name="Montgomery K."/>
            <person name="Morgan M.B."/>
            <person name="Munidasa M."/>
            <person name="Nazareth L.V."/>
            <person name="Nelson J."/>
            <person name="Ng B.M."/>
            <person name="Nguyen N.B."/>
            <person name="Nguyen P.Q."/>
            <person name="Nguyen T."/>
            <person name="Obregon M."/>
            <person name="Okwuonu G.O."/>
            <person name="Onwere C.G."/>
            <person name="Orozco G."/>
            <person name="Parra A."/>
            <person name="Patel S."/>
            <person name="Patil S."/>
            <person name="Perez A."/>
            <person name="Perez Y."/>
            <person name="Pham C."/>
            <person name="Primus E.L."/>
            <person name="Pu L.-L."/>
            <person name="Puazo M."/>
            <person name="Qin X."/>
            <person name="Quiroz J.B."/>
            <person name="Reese J."/>
            <person name="Richards S."/>
            <person name="Rives C.M."/>
            <person name="Robberts R."/>
            <person name="Ruiz S.J."/>
            <person name="Ruiz M.J."/>
            <person name="Santibanez J."/>
            <person name="Schneider B.W."/>
            <person name="Sisson I."/>
            <person name="Smith M."/>
            <person name="Sodergren E."/>
            <person name="Song X.-Z."/>
            <person name="Song B.B."/>
            <person name="Summersgill H."/>
            <person name="Thelus R."/>
            <person name="Thornton R.D."/>
            <person name="Trejos Z.Y."/>
            <person name="Usmani K."/>
            <person name="Vattathil S."/>
            <person name="Villasana D."/>
            <person name="Walker D.L."/>
            <person name="Wang S."/>
            <person name="Wang K."/>
            <person name="White C.S."/>
            <person name="Williams A.C."/>
            <person name="Williamson J."/>
            <person name="Wilson K."/>
            <person name="Woghiren I.O."/>
            <person name="Woodworth J.R."/>
            <person name="Worley K.C."/>
            <person name="Wright R.A."/>
            <person name="Wu W."/>
            <person name="Young L."/>
            <person name="Zhang L."/>
            <person name="Zhang J."/>
            <person name="Zhu Y."/>
            <person name="Muzny D.M."/>
            <person name="Weinstock G."/>
            <person name="Gibbs R.A."/>
        </authorList>
    </citation>
    <scope>NUCLEOTIDE SEQUENCE [LARGE SCALE GENOMIC DNA]</scope>
    <source>
        <strain evidence="4">LSR1</strain>
    </source>
</reference>
<evidence type="ECO:0000256" key="1">
    <source>
        <dbReference type="SAM" id="MobiDB-lite"/>
    </source>
</evidence>
<dbReference type="SMART" id="SM00271">
    <property type="entry name" value="DnaJ"/>
    <property type="match status" value="1"/>
</dbReference>
<dbReference type="PANTHER" id="PTHR36983">
    <property type="entry name" value="DNAJ HOMOLOG SUBFAMILY C MEMBER 13"/>
    <property type="match status" value="1"/>
</dbReference>
<evidence type="ECO:0000313" key="3">
    <source>
        <dbReference type="EnsemblMetazoa" id="XP_016658528.1"/>
    </source>
</evidence>
<dbReference type="SUPFAM" id="SSF48371">
    <property type="entry name" value="ARM repeat"/>
    <property type="match status" value="2"/>
</dbReference>
<dbReference type="GO" id="GO:0007032">
    <property type="term" value="P:endosome organization"/>
    <property type="evidence" value="ECO:0007669"/>
    <property type="project" value="InterPro"/>
</dbReference>
<dbReference type="GO" id="GO:2000641">
    <property type="term" value="P:regulation of early endosome to late endosome transport"/>
    <property type="evidence" value="ECO:0007669"/>
    <property type="project" value="InterPro"/>
</dbReference>
<feature type="domain" description="J" evidence="2">
    <location>
        <begin position="1308"/>
        <end position="1364"/>
    </location>
</feature>
<dbReference type="Pfam" id="PF14237">
    <property type="entry name" value="GYF_2"/>
    <property type="match status" value="1"/>
</dbReference>
<dbReference type="EnsemblMetazoa" id="XM_016803039.2">
    <property type="protein sequence ID" value="XP_016658528.1"/>
    <property type="gene ID" value="LOC100167963"/>
</dbReference>
<dbReference type="InterPro" id="IPR044978">
    <property type="entry name" value="GRV2/DNAJC13"/>
</dbReference>
<reference evidence="3" key="2">
    <citation type="submission" date="2022-06" db="UniProtKB">
        <authorList>
            <consortium name="EnsemblMetazoa"/>
        </authorList>
    </citation>
    <scope>IDENTIFICATION</scope>
</reference>
<dbReference type="RefSeq" id="XP_016658528.1">
    <property type="nucleotide sequence ID" value="XM_016803039.1"/>
</dbReference>
<protein>
    <recommendedName>
        <fullName evidence="2">J domain-containing protein</fullName>
    </recommendedName>
</protein>
<dbReference type="Pfam" id="PF19432">
    <property type="entry name" value="RME-8_N"/>
    <property type="match status" value="1"/>
</dbReference>
<dbReference type="PROSITE" id="PS50076">
    <property type="entry name" value="DNAJ_2"/>
    <property type="match status" value="1"/>
</dbReference>
<dbReference type="GO" id="GO:0010008">
    <property type="term" value="C:endosome membrane"/>
    <property type="evidence" value="ECO:0007669"/>
    <property type="project" value="TreeGrafter"/>
</dbReference>
<dbReference type="Pfam" id="PF00226">
    <property type="entry name" value="DnaJ"/>
    <property type="match status" value="1"/>
</dbReference>
<proteinExistence type="predicted"/>
<dbReference type="Gene3D" id="1.25.10.10">
    <property type="entry name" value="Leucine-rich Repeat Variant"/>
    <property type="match status" value="1"/>
</dbReference>